<dbReference type="AlphaFoldDB" id="A0AA38XL49"/>
<evidence type="ECO:0000256" key="1">
    <source>
        <dbReference type="SAM" id="MobiDB-lite"/>
    </source>
</evidence>
<evidence type="ECO:0000313" key="3">
    <source>
        <dbReference type="Proteomes" id="UP001172673"/>
    </source>
</evidence>
<comment type="caution">
    <text evidence="2">The sequence shown here is derived from an EMBL/GenBank/DDBJ whole genome shotgun (WGS) entry which is preliminary data.</text>
</comment>
<reference evidence="2" key="1">
    <citation type="submission" date="2022-10" db="EMBL/GenBank/DDBJ databases">
        <title>Culturing micro-colonial fungi from biological soil crusts in the Mojave desert and describing Neophaeococcomyces mojavensis, and introducing the new genera and species Taxawa tesnikishii.</title>
        <authorList>
            <person name="Kurbessoian T."/>
            <person name="Stajich J.E."/>
        </authorList>
    </citation>
    <scope>NUCLEOTIDE SEQUENCE</scope>
    <source>
        <strain evidence="2">TK_41</strain>
    </source>
</reference>
<dbReference type="Proteomes" id="UP001172673">
    <property type="component" value="Unassembled WGS sequence"/>
</dbReference>
<name>A0AA38XL49_9EURO</name>
<dbReference type="EMBL" id="JAPDRK010000002">
    <property type="protein sequence ID" value="KAJ9615080.1"/>
    <property type="molecule type" value="Genomic_DNA"/>
</dbReference>
<keyword evidence="3" id="KW-1185">Reference proteome</keyword>
<protein>
    <recommendedName>
        <fullName evidence="4">BTB domain-containing protein</fullName>
    </recommendedName>
</protein>
<accession>A0AA38XL49</accession>
<evidence type="ECO:0000313" key="2">
    <source>
        <dbReference type="EMBL" id="KAJ9615080.1"/>
    </source>
</evidence>
<feature type="compositionally biased region" description="Basic and acidic residues" evidence="1">
    <location>
        <begin position="137"/>
        <end position="149"/>
    </location>
</feature>
<evidence type="ECO:0008006" key="4">
    <source>
        <dbReference type="Google" id="ProtNLM"/>
    </source>
</evidence>
<gene>
    <name evidence="2" type="ORF">H2200_001154</name>
</gene>
<feature type="region of interest" description="Disordered" evidence="1">
    <location>
        <begin position="120"/>
        <end position="154"/>
    </location>
</feature>
<proteinExistence type="predicted"/>
<sequence>MALLSVIRSVCSLRYPGFRNLRDSGKEITDLVVVDEDGDLIIEVGIAPQRPQDTPVKFDPLAHTLEDADILLHIPPPAERFLARATYMPGAWFVHSPENPHISLFGRESNTSGLSSDVHHEQLEAESPTDAVPTADTHPDWAEQRHTQPEDPAEPKVSCLRILISSKLLTVTSPVFKAMLHGGFAEALLPLSTSNPPTLILPEDDTTIFLLLCQVIYAKPGIYKYPIYEQLEGIALLCDKYMCADALRGWFRMQVFFFQERNTLKIFGDDGFDAPKFLKLGYLMDDRDIFSSATNTFITTIMPADTRILLNDVFGGEPPDRLVDMIEAFQYEHIRRLTAIGPALLEELVPKPEIQCYTRRPLAVIPGYGTSVSFAGDRSNRGSPKAVVQSGEFQDTDDIGLCHGRVKRIGVLSVALTSMSLLPSLDKEIDSMRTPYAMIDALKRIAGVNFQDEKLQCPKSSSCACHTYWNINDEINTQLHELSEDTMCGICLACLKDSTVDIASFAANYTICIKHKDYHDDGIDMNRWARRY</sequence>
<organism evidence="2 3">
    <name type="scientific">Cladophialophora chaetospira</name>
    <dbReference type="NCBI Taxonomy" id="386627"/>
    <lineage>
        <taxon>Eukaryota</taxon>
        <taxon>Fungi</taxon>
        <taxon>Dikarya</taxon>
        <taxon>Ascomycota</taxon>
        <taxon>Pezizomycotina</taxon>
        <taxon>Eurotiomycetes</taxon>
        <taxon>Chaetothyriomycetidae</taxon>
        <taxon>Chaetothyriales</taxon>
        <taxon>Herpotrichiellaceae</taxon>
        <taxon>Cladophialophora</taxon>
    </lineage>
</organism>